<sequence>THVEKYRLTLQKRDRYAPNFQFQSVHGLISFHYFDHVVLWNPTIRQYVTFHKPGNPELGIQVLTKSYLGYDPIGNTYKLLSMTYGSIDADPRVLTLGAGESWRHVKDYPNRFLSSKGLCINGILFIIVKNYEIHRKEIMSFDVRTEQFKIIQTHTCMRCPCIEVETNPSLVSYKGKLAWLISESAFYKLWILEDTEKEEWSCQDFHIPSPLEVPSTVKGNYFLSDVTEDGEFIYVSVSWQDKEIYVSYYDPKRKTNRRIKIIEDFDDDFWLRKGSACPHEWEFLGTFPNHIENLLPVNKITCSPSL</sequence>
<evidence type="ECO:0000313" key="3">
    <source>
        <dbReference type="Proteomes" id="UP000029121"/>
    </source>
</evidence>
<protein>
    <recommendedName>
        <fullName evidence="1">F-box associated beta-propeller type 3 domain-containing protein</fullName>
    </recommendedName>
</protein>
<dbReference type="Proteomes" id="UP000029121">
    <property type="component" value="Unassembled WGS sequence"/>
</dbReference>
<organism evidence="2 3">
    <name type="scientific">Capsella rubella</name>
    <dbReference type="NCBI Taxonomy" id="81985"/>
    <lineage>
        <taxon>Eukaryota</taxon>
        <taxon>Viridiplantae</taxon>
        <taxon>Streptophyta</taxon>
        <taxon>Embryophyta</taxon>
        <taxon>Tracheophyta</taxon>
        <taxon>Spermatophyta</taxon>
        <taxon>Magnoliopsida</taxon>
        <taxon>eudicotyledons</taxon>
        <taxon>Gunneridae</taxon>
        <taxon>Pentapetalae</taxon>
        <taxon>rosids</taxon>
        <taxon>malvids</taxon>
        <taxon>Brassicales</taxon>
        <taxon>Brassicaceae</taxon>
        <taxon>Camelineae</taxon>
        <taxon>Capsella</taxon>
    </lineage>
</organism>
<proteinExistence type="predicted"/>
<dbReference type="Pfam" id="PF08268">
    <property type="entry name" value="FBA_3"/>
    <property type="match status" value="1"/>
</dbReference>
<dbReference type="OrthoDB" id="1064141at2759"/>
<dbReference type="NCBIfam" id="TIGR01640">
    <property type="entry name" value="F_box_assoc_1"/>
    <property type="match status" value="1"/>
</dbReference>
<feature type="domain" description="F-box associated beta-propeller type 3" evidence="1">
    <location>
        <begin position="3"/>
        <end position="290"/>
    </location>
</feature>
<dbReference type="EMBL" id="KB870809">
    <property type="protein sequence ID" value="EOA25433.1"/>
    <property type="molecule type" value="Genomic_DNA"/>
</dbReference>
<reference evidence="3" key="1">
    <citation type="journal article" date="2013" name="Nat. Genet.">
        <title>The Capsella rubella genome and the genomic consequences of rapid mating system evolution.</title>
        <authorList>
            <person name="Slotte T."/>
            <person name="Hazzouri K.M."/>
            <person name="Agren J.A."/>
            <person name="Koenig D."/>
            <person name="Maumus F."/>
            <person name="Guo Y.L."/>
            <person name="Steige K."/>
            <person name="Platts A.E."/>
            <person name="Escobar J.S."/>
            <person name="Newman L.K."/>
            <person name="Wang W."/>
            <person name="Mandakova T."/>
            <person name="Vello E."/>
            <person name="Smith L.M."/>
            <person name="Henz S.R."/>
            <person name="Steffen J."/>
            <person name="Takuno S."/>
            <person name="Brandvain Y."/>
            <person name="Coop G."/>
            <person name="Andolfatto P."/>
            <person name="Hu T.T."/>
            <person name="Blanchette M."/>
            <person name="Clark R.M."/>
            <person name="Quesneville H."/>
            <person name="Nordborg M."/>
            <person name="Gaut B.S."/>
            <person name="Lysak M.A."/>
            <person name="Jenkins J."/>
            <person name="Grimwood J."/>
            <person name="Chapman J."/>
            <person name="Prochnik S."/>
            <person name="Shu S."/>
            <person name="Rokhsar D."/>
            <person name="Schmutz J."/>
            <person name="Weigel D."/>
            <person name="Wright S.I."/>
        </authorList>
    </citation>
    <scope>NUCLEOTIDE SEQUENCE [LARGE SCALE GENOMIC DNA]</scope>
    <source>
        <strain evidence="3">cv. Monte Gargano</strain>
    </source>
</reference>
<feature type="non-terminal residue" evidence="2">
    <location>
        <position position="1"/>
    </location>
</feature>
<dbReference type="PANTHER" id="PTHR31111">
    <property type="entry name" value="BNAA05G37150D PROTEIN-RELATED"/>
    <property type="match status" value="1"/>
</dbReference>
<dbReference type="AlphaFoldDB" id="R0HNF0"/>
<evidence type="ECO:0000259" key="1">
    <source>
        <dbReference type="Pfam" id="PF08268"/>
    </source>
</evidence>
<dbReference type="PANTHER" id="PTHR31111:SF54">
    <property type="entry name" value="F-BOX DOMAIN-CONTAINING PROTEIN"/>
    <property type="match status" value="1"/>
</dbReference>
<dbReference type="InterPro" id="IPR013187">
    <property type="entry name" value="F-box-assoc_dom_typ3"/>
</dbReference>
<keyword evidence="3" id="KW-1185">Reference proteome</keyword>
<dbReference type="KEGG" id="crb:17884728"/>
<name>R0HNF0_9BRAS</name>
<gene>
    <name evidence="2" type="ORF">CARUB_v10018766mg</name>
</gene>
<accession>R0HNF0</accession>
<evidence type="ECO:0000313" key="2">
    <source>
        <dbReference type="EMBL" id="EOA25433.1"/>
    </source>
</evidence>
<dbReference type="InterPro" id="IPR017451">
    <property type="entry name" value="F-box-assoc_interact_dom"/>
</dbReference>